<name>C7QF05_CATAD</name>
<dbReference type="Proteomes" id="UP000000851">
    <property type="component" value="Chromosome"/>
</dbReference>
<feature type="region of interest" description="Disordered" evidence="1">
    <location>
        <begin position="1"/>
        <end position="85"/>
    </location>
</feature>
<keyword evidence="2" id="KW-1133">Transmembrane helix</keyword>
<evidence type="ECO:0000313" key="4">
    <source>
        <dbReference type="Proteomes" id="UP000000851"/>
    </source>
</evidence>
<feature type="transmembrane region" description="Helical" evidence="2">
    <location>
        <begin position="135"/>
        <end position="154"/>
    </location>
</feature>
<sequence>MMANPEMPGTQKEDAASATEATHPSPAAEPTTATPEVPRPRRESAEAKRSVVDAGESAAAQSPANTRQPAEPRRRPASAPAAAYEPEPERMPLLARVLLADFAVAVVALVVLFIIEVQRFDDATVHLRRQAWIEDLAVLFLVSVLFGVVTFLLFRAGRTRVALVQVVVTALVLIAAITSAATGDPKPTSADIPTPTGSSSNPG</sequence>
<protein>
    <submittedName>
        <fullName evidence="3">Uncharacterized protein</fullName>
    </submittedName>
</protein>
<dbReference type="STRING" id="479433.Caci_5905"/>
<feature type="transmembrane region" description="Helical" evidence="2">
    <location>
        <begin position="161"/>
        <end position="181"/>
    </location>
</feature>
<keyword evidence="2" id="KW-0472">Membrane</keyword>
<dbReference type="InParanoid" id="C7QF05"/>
<keyword evidence="4" id="KW-1185">Reference proteome</keyword>
<feature type="region of interest" description="Disordered" evidence="1">
    <location>
        <begin position="183"/>
        <end position="203"/>
    </location>
</feature>
<feature type="compositionally biased region" description="Polar residues" evidence="1">
    <location>
        <begin position="59"/>
        <end position="68"/>
    </location>
</feature>
<feature type="compositionally biased region" description="Low complexity" evidence="1">
    <location>
        <begin position="16"/>
        <end position="36"/>
    </location>
</feature>
<evidence type="ECO:0000256" key="1">
    <source>
        <dbReference type="SAM" id="MobiDB-lite"/>
    </source>
</evidence>
<keyword evidence="2" id="KW-0812">Transmembrane</keyword>
<organism evidence="3 4">
    <name type="scientific">Catenulispora acidiphila (strain DSM 44928 / JCM 14897 / NBRC 102108 / NRRL B-24433 / ID139908)</name>
    <dbReference type="NCBI Taxonomy" id="479433"/>
    <lineage>
        <taxon>Bacteria</taxon>
        <taxon>Bacillati</taxon>
        <taxon>Actinomycetota</taxon>
        <taxon>Actinomycetes</taxon>
        <taxon>Catenulisporales</taxon>
        <taxon>Catenulisporaceae</taxon>
        <taxon>Catenulispora</taxon>
    </lineage>
</organism>
<reference evidence="3 4" key="1">
    <citation type="journal article" date="2009" name="Stand. Genomic Sci.">
        <title>Complete genome sequence of Catenulispora acidiphila type strain (ID 139908).</title>
        <authorList>
            <person name="Copeland A."/>
            <person name="Lapidus A."/>
            <person name="Glavina Del Rio T."/>
            <person name="Nolan M."/>
            <person name="Lucas S."/>
            <person name="Chen F."/>
            <person name="Tice H."/>
            <person name="Cheng J.F."/>
            <person name="Bruce D."/>
            <person name="Goodwin L."/>
            <person name="Pitluck S."/>
            <person name="Mikhailova N."/>
            <person name="Pati A."/>
            <person name="Ivanova N."/>
            <person name="Mavromatis K."/>
            <person name="Chen A."/>
            <person name="Palaniappan K."/>
            <person name="Chain P."/>
            <person name="Land M."/>
            <person name="Hauser L."/>
            <person name="Chang Y.J."/>
            <person name="Jeffries C.D."/>
            <person name="Chertkov O."/>
            <person name="Brettin T."/>
            <person name="Detter J.C."/>
            <person name="Han C."/>
            <person name="Ali Z."/>
            <person name="Tindall B.J."/>
            <person name="Goker M."/>
            <person name="Bristow J."/>
            <person name="Eisen J.A."/>
            <person name="Markowitz V."/>
            <person name="Hugenholtz P."/>
            <person name="Kyrpides N.C."/>
            <person name="Klenk H.P."/>
        </authorList>
    </citation>
    <scope>NUCLEOTIDE SEQUENCE [LARGE SCALE GENOMIC DNA]</scope>
    <source>
        <strain evidence="4">DSM 44928 / JCM 14897 / NBRC 102108 / NRRL B-24433 / ID139908</strain>
    </source>
</reference>
<accession>C7QF05</accession>
<dbReference type="AlphaFoldDB" id="C7QF05"/>
<feature type="compositionally biased region" description="Basic and acidic residues" evidence="1">
    <location>
        <begin position="38"/>
        <end position="51"/>
    </location>
</feature>
<gene>
    <name evidence="3" type="ordered locus">Caci_5905</name>
</gene>
<feature type="transmembrane region" description="Helical" evidence="2">
    <location>
        <begin position="93"/>
        <end position="115"/>
    </location>
</feature>
<dbReference type="HOGENOM" id="CLU_1346877_0_0_11"/>
<dbReference type="KEGG" id="cai:Caci_5905"/>
<evidence type="ECO:0000256" key="2">
    <source>
        <dbReference type="SAM" id="Phobius"/>
    </source>
</evidence>
<proteinExistence type="predicted"/>
<evidence type="ECO:0000313" key="3">
    <source>
        <dbReference type="EMBL" id="ACU74763.1"/>
    </source>
</evidence>
<dbReference type="EMBL" id="CP001700">
    <property type="protein sequence ID" value="ACU74763.1"/>
    <property type="molecule type" value="Genomic_DNA"/>
</dbReference>